<dbReference type="EMBL" id="CAMXCT020002535">
    <property type="protein sequence ID" value="CAL1152129.1"/>
    <property type="molecule type" value="Genomic_DNA"/>
</dbReference>
<evidence type="ECO:0000313" key="2">
    <source>
        <dbReference type="EMBL" id="CAL4786066.1"/>
    </source>
</evidence>
<keyword evidence="3" id="KW-1185">Reference proteome</keyword>
<dbReference type="AlphaFoldDB" id="A0A9P1CW05"/>
<accession>A0A9P1CW05</accession>
<proteinExistence type="predicted"/>
<sequence length="126" mass="14170">MGIFEGVAGRPGPLCTEVSRSKEKRRRAGCSDEIEDDLGLQDFSHILPQLEDFMDAVYGQNRTLVLNFATQPCWLFGDAENKTQNCSYLKTQMSRSSATCVVIGKTCWIPAEKLWFLTLDDFSPIL</sequence>
<protein>
    <submittedName>
        <fullName evidence="2">Brefeldin A-inhibited guanine nucleotide-exchange protein 2</fullName>
    </submittedName>
</protein>
<comment type="caution">
    <text evidence="1">The sequence shown here is derived from an EMBL/GenBank/DDBJ whole genome shotgun (WGS) entry which is preliminary data.</text>
</comment>
<dbReference type="EMBL" id="CAMXCT010002535">
    <property type="protein sequence ID" value="CAI3998754.1"/>
    <property type="molecule type" value="Genomic_DNA"/>
</dbReference>
<organism evidence="1">
    <name type="scientific">Cladocopium goreaui</name>
    <dbReference type="NCBI Taxonomy" id="2562237"/>
    <lineage>
        <taxon>Eukaryota</taxon>
        <taxon>Sar</taxon>
        <taxon>Alveolata</taxon>
        <taxon>Dinophyceae</taxon>
        <taxon>Suessiales</taxon>
        <taxon>Symbiodiniaceae</taxon>
        <taxon>Cladocopium</taxon>
    </lineage>
</organism>
<dbReference type="EMBL" id="CAMXCT030002535">
    <property type="protein sequence ID" value="CAL4786066.1"/>
    <property type="molecule type" value="Genomic_DNA"/>
</dbReference>
<dbReference type="Proteomes" id="UP001152797">
    <property type="component" value="Unassembled WGS sequence"/>
</dbReference>
<reference evidence="1" key="1">
    <citation type="submission" date="2022-10" db="EMBL/GenBank/DDBJ databases">
        <authorList>
            <person name="Chen Y."/>
            <person name="Dougan E. K."/>
            <person name="Chan C."/>
            <person name="Rhodes N."/>
            <person name="Thang M."/>
        </authorList>
    </citation>
    <scope>NUCLEOTIDE SEQUENCE</scope>
</reference>
<reference evidence="2 3" key="2">
    <citation type="submission" date="2024-05" db="EMBL/GenBank/DDBJ databases">
        <authorList>
            <person name="Chen Y."/>
            <person name="Shah S."/>
            <person name="Dougan E. K."/>
            <person name="Thang M."/>
            <person name="Chan C."/>
        </authorList>
    </citation>
    <scope>NUCLEOTIDE SEQUENCE [LARGE SCALE GENOMIC DNA]</scope>
</reference>
<evidence type="ECO:0000313" key="1">
    <source>
        <dbReference type="EMBL" id="CAI3998754.1"/>
    </source>
</evidence>
<name>A0A9P1CW05_9DINO</name>
<evidence type="ECO:0000313" key="3">
    <source>
        <dbReference type="Proteomes" id="UP001152797"/>
    </source>
</evidence>
<gene>
    <name evidence="1" type="ORF">C1SCF055_LOCUS25026</name>
</gene>